<name>A0A0C3BUT1_HEBCY</name>
<proteinExistence type="predicted"/>
<keyword evidence="2" id="KW-1185">Reference proteome</keyword>
<dbReference type="EMBL" id="KN831831">
    <property type="protein sequence ID" value="KIM35096.1"/>
    <property type="molecule type" value="Genomic_DNA"/>
</dbReference>
<gene>
    <name evidence="1" type="ORF">M413DRAFT_32768</name>
</gene>
<dbReference type="HOGENOM" id="CLU_741978_0_0_1"/>
<protein>
    <submittedName>
        <fullName evidence="1">Uncharacterized protein</fullName>
    </submittedName>
</protein>
<organism evidence="1 2">
    <name type="scientific">Hebeloma cylindrosporum</name>
    <dbReference type="NCBI Taxonomy" id="76867"/>
    <lineage>
        <taxon>Eukaryota</taxon>
        <taxon>Fungi</taxon>
        <taxon>Dikarya</taxon>
        <taxon>Basidiomycota</taxon>
        <taxon>Agaricomycotina</taxon>
        <taxon>Agaricomycetes</taxon>
        <taxon>Agaricomycetidae</taxon>
        <taxon>Agaricales</taxon>
        <taxon>Agaricineae</taxon>
        <taxon>Hymenogastraceae</taxon>
        <taxon>Hebeloma</taxon>
    </lineage>
</organism>
<dbReference type="Proteomes" id="UP000053424">
    <property type="component" value="Unassembled WGS sequence"/>
</dbReference>
<evidence type="ECO:0000313" key="2">
    <source>
        <dbReference type="Proteomes" id="UP000053424"/>
    </source>
</evidence>
<evidence type="ECO:0000313" key="1">
    <source>
        <dbReference type="EMBL" id="KIM35096.1"/>
    </source>
</evidence>
<accession>A0A0C3BUT1</accession>
<reference evidence="2" key="2">
    <citation type="submission" date="2015-01" db="EMBL/GenBank/DDBJ databases">
        <title>Evolutionary Origins and Diversification of the Mycorrhizal Mutualists.</title>
        <authorList>
            <consortium name="DOE Joint Genome Institute"/>
            <consortium name="Mycorrhizal Genomics Consortium"/>
            <person name="Kohler A."/>
            <person name="Kuo A."/>
            <person name="Nagy L.G."/>
            <person name="Floudas D."/>
            <person name="Copeland A."/>
            <person name="Barry K.W."/>
            <person name="Cichocki N."/>
            <person name="Veneault-Fourrey C."/>
            <person name="LaButti K."/>
            <person name="Lindquist E.A."/>
            <person name="Lipzen A."/>
            <person name="Lundell T."/>
            <person name="Morin E."/>
            <person name="Murat C."/>
            <person name="Riley R."/>
            <person name="Ohm R."/>
            <person name="Sun H."/>
            <person name="Tunlid A."/>
            <person name="Henrissat B."/>
            <person name="Grigoriev I.V."/>
            <person name="Hibbett D.S."/>
            <person name="Martin F."/>
        </authorList>
    </citation>
    <scope>NUCLEOTIDE SEQUENCE [LARGE SCALE GENOMIC DNA]</scope>
    <source>
        <strain evidence="2">h7</strain>
    </source>
</reference>
<sequence length="373" mass="42652">MAAAQVHTCLPPFYVRLGPSATEAHLRRIRTNLLVISEQVHKDRRHFDTTWGITFVQSLAQCLLNLQFSAQYLLHNPSELELFRVTVQAIRNLYNHHRHYRHRRSTLPRLAELAILEQIIQDAESEILDFIIEFAFLFSQKFIRFPSHPMPVANAFNLLLALKKCSLEISNTHSWTSDALEGLALAQEVSHTTAQLEIDNKFLDEHCDASQILIHTWQNEYDAVAYAQQGLFKGTLCCSRSCVALIKLIRDHLTWCTEGRPSIRADNGGRSPPIQWSVNDQFFIEHASRKALFHIHCLVQLIADFEYPKSYYDLVRKVLRTPLALDSDPALSVDLAKMVAEDRAIDQAVTRRTVLPVPAACEHCVPSPRHLYD</sequence>
<dbReference type="AlphaFoldDB" id="A0A0C3BUT1"/>
<reference evidence="1 2" key="1">
    <citation type="submission" date="2014-04" db="EMBL/GenBank/DDBJ databases">
        <authorList>
            <consortium name="DOE Joint Genome Institute"/>
            <person name="Kuo A."/>
            <person name="Gay G."/>
            <person name="Dore J."/>
            <person name="Kohler A."/>
            <person name="Nagy L.G."/>
            <person name="Floudas D."/>
            <person name="Copeland A."/>
            <person name="Barry K.W."/>
            <person name="Cichocki N."/>
            <person name="Veneault-Fourrey C."/>
            <person name="LaButti K."/>
            <person name="Lindquist E.A."/>
            <person name="Lipzen A."/>
            <person name="Lundell T."/>
            <person name="Morin E."/>
            <person name="Murat C."/>
            <person name="Sun H."/>
            <person name="Tunlid A."/>
            <person name="Henrissat B."/>
            <person name="Grigoriev I.V."/>
            <person name="Hibbett D.S."/>
            <person name="Martin F."/>
            <person name="Nordberg H.P."/>
            <person name="Cantor M.N."/>
            <person name="Hua S.X."/>
        </authorList>
    </citation>
    <scope>NUCLEOTIDE SEQUENCE [LARGE SCALE GENOMIC DNA]</scope>
    <source>
        <strain evidence="2">h7</strain>
    </source>
</reference>